<dbReference type="RefSeq" id="WP_286218885.1">
    <property type="nucleotide sequence ID" value="NZ_AP027729.1"/>
</dbReference>
<evidence type="ECO:0000256" key="2">
    <source>
        <dbReference type="ARBA" id="ARBA00023002"/>
    </source>
</evidence>
<dbReference type="SUPFAM" id="SSF51735">
    <property type="entry name" value="NAD(P)-binding Rossmann-fold domains"/>
    <property type="match status" value="1"/>
</dbReference>
<dbReference type="Pfam" id="PF01370">
    <property type="entry name" value="Epimerase"/>
    <property type="match status" value="1"/>
</dbReference>
<dbReference type="PANTHER" id="PTHR43103:SF5">
    <property type="entry name" value="4-EPIMERASE, PUTATIVE (AFU_ORTHOLOGUE AFUA_7G00360)-RELATED"/>
    <property type="match status" value="1"/>
</dbReference>
<dbReference type="InterPro" id="IPR036291">
    <property type="entry name" value="NAD(P)-bd_dom_sf"/>
</dbReference>
<evidence type="ECO:0000313" key="5">
    <source>
        <dbReference type="EMBL" id="BDZ41802.1"/>
    </source>
</evidence>
<dbReference type="EMBL" id="AP027729">
    <property type="protein sequence ID" value="BDZ41802.1"/>
    <property type="molecule type" value="Genomic_DNA"/>
</dbReference>
<dbReference type="InterPro" id="IPR001509">
    <property type="entry name" value="Epimerase_deHydtase"/>
</dbReference>
<reference evidence="6" key="1">
    <citation type="journal article" date="2019" name="Int. J. Syst. Evol. Microbiol.">
        <title>The Global Catalogue of Microorganisms (GCM) 10K type strain sequencing project: providing services to taxonomists for standard genome sequencing and annotation.</title>
        <authorList>
            <consortium name="The Broad Institute Genomics Platform"/>
            <consortium name="The Broad Institute Genome Sequencing Center for Infectious Disease"/>
            <person name="Wu L."/>
            <person name="Ma J."/>
        </authorList>
    </citation>
    <scope>NUCLEOTIDE SEQUENCE [LARGE SCALE GENOMIC DNA]</scope>
    <source>
        <strain evidence="6">NBRC 108565</strain>
    </source>
</reference>
<dbReference type="Gene3D" id="3.40.50.720">
    <property type="entry name" value="NAD(P)-binding Rossmann-like Domain"/>
    <property type="match status" value="1"/>
</dbReference>
<feature type="domain" description="NAD-dependent epimerase/dehydratase" evidence="4">
    <location>
        <begin position="4"/>
        <end position="176"/>
    </location>
</feature>
<dbReference type="Proteomes" id="UP001321475">
    <property type="component" value="Chromosome"/>
</dbReference>
<comment type="similarity">
    <text evidence="1">Belongs to the NAD(P)-dependent epimerase/dehydratase family.</text>
</comment>
<evidence type="ECO:0000313" key="6">
    <source>
        <dbReference type="Proteomes" id="UP001321475"/>
    </source>
</evidence>
<evidence type="ECO:0000259" key="4">
    <source>
        <dbReference type="Pfam" id="PF01370"/>
    </source>
</evidence>
<keyword evidence="3" id="KW-0520">NAD</keyword>
<name>A0ABN6XAI5_9CELL</name>
<accession>A0ABN6XAI5</accession>
<dbReference type="PANTHER" id="PTHR43103">
    <property type="entry name" value="NUCLEOSIDE-DIPHOSPHATE-SUGAR EPIMERASE"/>
    <property type="match status" value="1"/>
</dbReference>
<keyword evidence="2" id="KW-0560">Oxidoreductase</keyword>
<evidence type="ECO:0000256" key="1">
    <source>
        <dbReference type="ARBA" id="ARBA00007637"/>
    </source>
</evidence>
<sequence>MTRVLVTGADGGIGRETVRLLTSDSHSVTGLVLEPRSPSAPPSLADRTVVGDCTDPQVVADAIEGADAVVHLAAIPHPTLGTPFEVYRTNVLATFAVLCVAGERGVPRVVVASSINALGRTLNPHRPPPPWFPLDETQPPDAADAYSLSKRSGEDAAQMAARRWGMTVVSLRFPFVATGDRLRDVLARVRADPSAQAAEGWAYLDGRDAARAIEAALTAPLTGAHVVGLSARDTLLDSPTADALATYLPDVPLRRPIPGNATAIDTSRAQALLGFRPRYSIHDERSTP</sequence>
<gene>
    <name evidence="5" type="ORF">GCM10025865_11010</name>
</gene>
<protein>
    <submittedName>
        <fullName evidence="5">Epimerase</fullName>
    </submittedName>
</protein>
<evidence type="ECO:0000256" key="3">
    <source>
        <dbReference type="ARBA" id="ARBA00023027"/>
    </source>
</evidence>
<organism evidence="5 6">
    <name type="scientific">Paraoerskovia sediminicola</name>
    <dbReference type="NCBI Taxonomy" id="1138587"/>
    <lineage>
        <taxon>Bacteria</taxon>
        <taxon>Bacillati</taxon>
        <taxon>Actinomycetota</taxon>
        <taxon>Actinomycetes</taxon>
        <taxon>Micrococcales</taxon>
        <taxon>Cellulomonadaceae</taxon>
        <taxon>Paraoerskovia</taxon>
    </lineage>
</organism>
<proteinExistence type="inferred from homology"/>
<keyword evidence="6" id="KW-1185">Reference proteome</keyword>